<evidence type="ECO:0000313" key="2">
    <source>
        <dbReference type="Proteomes" id="UP001364695"/>
    </source>
</evidence>
<accession>A0ACC6P4N7</accession>
<gene>
    <name evidence="1" type="ORF">RV045_12210</name>
</gene>
<name>A0ACC6P4N7_9BURK</name>
<reference evidence="1" key="1">
    <citation type="submission" date="2023-10" db="EMBL/GenBank/DDBJ databases">
        <title>Amphibacter perezi, gen. nov., sp. nov. a novel taxa of the family Comamonadaceae, class Betaproteobacteria isolated from the skin microbiota of Pelophylax perezi from different populations.</title>
        <authorList>
            <person name="Costa S."/>
            <person name="Proenca D.N."/>
            <person name="Lopes I."/>
            <person name="Morais P.V."/>
        </authorList>
    </citation>
    <scope>NUCLEOTIDE SEQUENCE</scope>
    <source>
        <strain evidence="1">SL12-8</strain>
    </source>
</reference>
<dbReference type="Proteomes" id="UP001364695">
    <property type="component" value="Unassembled WGS sequence"/>
</dbReference>
<comment type="caution">
    <text evidence="1">The sequence shown here is derived from an EMBL/GenBank/DDBJ whole genome shotgun (WGS) entry which is preliminary data.</text>
</comment>
<protein>
    <submittedName>
        <fullName evidence="1">Substrate-binding domain-containing protein</fullName>
    </submittedName>
</protein>
<organism evidence="1 2">
    <name type="scientific">Amphibiibacter pelophylacis</name>
    <dbReference type="NCBI Taxonomy" id="1799477"/>
    <lineage>
        <taxon>Bacteria</taxon>
        <taxon>Pseudomonadati</taxon>
        <taxon>Pseudomonadota</taxon>
        <taxon>Betaproteobacteria</taxon>
        <taxon>Burkholderiales</taxon>
        <taxon>Sphaerotilaceae</taxon>
        <taxon>Amphibiibacter</taxon>
    </lineage>
</organism>
<dbReference type="EMBL" id="JAWDIE010000021">
    <property type="protein sequence ID" value="MEJ7139185.1"/>
    <property type="molecule type" value="Genomic_DNA"/>
</dbReference>
<keyword evidence="2" id="KW-1185">Reference proteome</keyword>
<proteinExistence type="predicted"/>
<evidence type="ECO:0000313" key="1">
    <source>
        <dbReference type="EMBL" id="MEJ7139185.1"/>
    </source>
</evidence>
<sequence length="368" mass="38930">MNLFRRSTFALLALAALGATSLARADDFVDQAKKKVEAAAAPADKWDGPTSGPKAQPGKTLAFVAADLKNGGILGVSKGVEEAAKAIGWQVRVIDGQGTVSGRTAALNQALALKPAGIVIGGFDTTEQKAALANAAKSNTPLVGWHAGDKTGPNPEAGLFANITTTPDSVSEAAALWAVADSNGKAGVVIFTDSQYSIAVYKARAMEAVIKKCGGCTVLAFEDSPISESSTRMPQLTTSLLQRFGSRWTHSLAINDLYFDFMGPALQAAGKKGTDEPKAMSAGDGSEAAYQRIRTGRYQAGTVPEPLNMQGWQIVDEMNRALSKQPWSGYVPKVHLVLQKNVGLDGGARNVFDPDNGYRDQYRRIWGK</sequence>